<dbReference type="Proteomes" id="UP000637578">
    <property type="component" value="Unassembled WGS sequence"/>
</dbReference>
<dbReference type="Gene3D" id="3.90.1200.10">
    <property type="match status" value="1"/>
</dbReference>
<organism evidence="2 3">
    <name type="scientific">Longimycelium tulufanense</name>
    <dbReference type="NCBI Taxonomy" id="907463"/>
    <lineage>
        <taxon>Bacteria</taxon>
        <taxon>Bacillati</taxon>
        <taxon>Actinomycetota</taxon>
        <taxon>Actinomycetes</taxon>
        <taxon>Pseudonocardiales</taxon>
        <taxon>Pseudonocardiaceae</taxon>
        <taxon>Longimycelium</taxon>
    </lineage>
</organism>
<evidence type="ECO:0000313" key="2">
    <source>
        <dbReference type="EMBL" id="GGM38620.1"/>
    </source>
</evidence>
<dbReference type="SUPFAM" id="SSF56112">
    <property type="entry name" value="Protein kinase-like (PK-like)"/>
    <property type="match status" value="1"/>
</dbReference>
<evidence type="ECO:0000313" key="3">
    <source>
        <dbReference type="Proteomes" id="UP000637578"/>
    </source>
</evidence>
<comment type="caution">
    <text evidence="2">The sequence shown here is derived from an EMBL/GenBank/DDBJ whole genome shotgun (WGS) entry which is preliminary data.</text>
</comment>
<feature type="domain" description="Aminoglycoside phosphotransferase" evidence="1">
    <location>
        <begin position="6"/>
        <end position="226"/>
    </location>
</feature>
<name>A0A8J3C6D9_9PSEU</name>
<dbReference type="InterPro" id="IPR002575">
    <property type="entry name" value="Aminoglycoside_PTrfase"/>
</dbReference>
<dbReference type="Pfam" id="PF01636">
    <property type="entry name" value="APH"/>
    <property type="match status" value="1"/>
</dbReference>
<proteinExistence type="predicted"/>
<accession>A0A8J3C6D9</accession>
<reference evidence="2" key="2">
    <citation type="submission" date="2020-09" db="EMBL/GenBank/DDBJ databases">
        <authorList>
            <person name="Sun Q."/>
            <person name="Zhou Y."/>
        </authorList>
    </citation>
    <scope>NUCLEOTIDE SEQUENCE</scope>
    <source>
        <strain evidence="2">CGMCC 4.5737</strain>
    </source>
</reference>
<reference evidence="2" key="1">
    <citation type="journal article" date="2014" name="Int. J. Syst. Evol. Microbiol.">
        <title>Complete genome sequence of Corynebacterium casei LMG S-19264T (=DSM 44701T), isolated from a smear-ripened cheese.</title>
        <authorList>
            <consortium name="US DOE Joint Genome Institute (JGI-PGF)"/>
            <person name="Walter F."/>
            <person name="Albersmeier A."/>
            <person name="Kalinowski J."/>
            <person name="Ruckert C."/>
        </authorList>
    </citation>
    <scope>NUCLEOTIDE SEQUENCE</scope>
    <source>
        <strain evidence="2">CGMCC 4.5737</strain>
    </source>
</reference>
<dbReference type="AlphaFoldDB" id="A0A8J3C6D9"/>
<dbReference type="EMBL" id="BMMK01000002">
    <property type="protein sequence ID" value="GGM38620.1"/>
    <property type="molecule type" value="Genomic_DNA"/>
</dbReference>
<sequence>MVRVDDVVVKAHRNGTDAAILAARLRIATYLEAQRILLQPVRSREGRLLFEVEDRLVTIWPAGEPVRPDDVDAVPWEHAAHLLARLHTIPTRGRDVAGPLPPAGAPHRVARGVAGLGDGSASAEIRRAFATLPAWTYSAGDTPAGSGSVVHGDWHLGQLVWHGTARETPGWRLIDVDDLGIGAPAWDLARPAAWFAAGLLPPRDWGRLLTAYRAARGPAVPPEGDPWPALDAPARAFTVQSAAVAVARAREAGRPLDDVAIALVDACRRIANVALRPCGYGDQ</sequence>
<dbReference type="InterPro" id="IPR011009">
    <property type="entry name" value="Kinase-like_dom_sf"/>
</dbReference>
<keyword evidence="3" id="KW-1185">Reference proteome</keyword>
<gene>
    <name evidence="2" type="ORF">GCM10012275_06940</name>
</gene>
<evidence type="ECO:0000259" key="1">
    <source>
        <dbReference type="Pfam" id="PF01636"/>
    </source>
</evidence>
<protein>
    <submittedName>
        <fullName evidence="2">Aminoglycoside phosphotransferase</fullName>
    </submittedName>
</protein>